<dbReference type="Proteomes" id="UP000326202">
    <property type="component" value="Chromosome"/>
</dbReference>
<dbReference type="GO" id="GO:0019808">
    <property type="term" value="F:polyamine binding"/>
    <property type="evidence" value="ECO:0007669"/>
    <property type="project" value="InterPro"/>
</dbReference>
<gene>
    <name evidence="6" type="ORF">FRZ44_19660</name>
</gene>
<protein>
    <submittedName>
        <fullName evidence="6">ABC transporter</fullName>
    </submittedName>
</protein>
<dbReference type="Gene3D" id="3.40.190.10">
    <property type="entry name" value="Periplasmic binding protein-like II"/>
    <property type="match status" value="2"/>
</dbReference>
<dbReference type="GO" id="GO:0015846">
    <property type="term" value="P:polyamine transport"/>
    <property type="evidence" value="ECO:0007669"/>
    <property type="project" value="InterPro"/>
</dbReference>
<evidence type="ECO:0000256" key="2">
    <source>
        <dbReference type="ARBA" id="ARBA00022448"/>
    </source>
</evidence>
<dbReference type="KEGG" id="htq:FRZ44_19660"/>
<evidence type="ECO:0000256" key="1">
    <source>
        <dbReference type="ARBA" id="ARBA00004418"/>
    </source>
</evidence>
<dbReference type="EMBL" id="CP042906">
    <property type="protein sequence ID" value="QEX16671.1"/>
    <property type="molecule type" value="Genomic_DNA"/>
</dbReference>
<dbReference type="RefSeq" id="WP_225308628.1">
    <property type="nucleotide sequence ID" value="NZ_CP042906.1"/>
</dbReference>
<dbReference type="AlphaFoldDB" id="A0A5J6MHU9"/>
<evidence type="ECO:0000313" key="6">
    <source>
        <dbReference type="EMBL" id="QEX16671.1"/>
    </source>
</evidence>
<dbReference type="CDD" id="cd13588">
    <property type="entry name" value="PBP2_polyamine_1"/>
    <property type="match status" value="1"/>
</dbReference>
<keyword evidence="3 5" id="KW-0732">Signal</keyword>
<keyword evidence="2" id="KW-0813">Transport</keyword>
<reference evidence="6 7" key="1">
    <citation type="submission" date="2019-08" db="EMBL/GenBank/DDBJ databases">
        <title>Hyperibacter terrae gen. nov., sp. nov. and Hyperibacter viscosus sp. nov., two new members in the family Rhodospirillaceae isolated from the rhizosphere of Hypericum perforatum.</title>
        <authorList>
            <person name="Noviana Z."/>
        </authorList>
    </citation>
    <scope>NUCLEOTIDE SEQUENCE [LARGE SCALE GENOMIC DNA]</scope>
    <source>
        <strain evidence="6 7">R5913</strain>
    </source>
</reference>
<keyword evidence="4" id="KW-0574">Periplasm</keyword>
<accession>A0A5J6MHU9</accession>
<feature type="signal peptide" evidence="5">
    <location>
        <begin position="1"/>
        <end position="27"/>
    </location>
</feature>
<dbReference type="PANTHER" id="PTHR30222:SF17">
    <property type="entry name" value="SPERMIDINE_PUTRESCINE-BINDING PERIPLASMIC PROTEIN"/>
    <property type="match status" value="1"/>
</dbReference>
<dbReference type="PRINTS" id="PR00909">
    <property type="entry name" value="SPERMDNBNDNG"/>
</dbReference>
<dbReference type="InterPro" id="IPR001188">
    <property type="entry name" value="Sperm_putr-bd"/>
</dbReference>
<feature type="chain" id="PRO_5023842430" evidence="5">
    <location>
        <begin position="28"/>
        <end position="342"/>
    </location>
</feature>
<evidence type="ECO:0000256" key="3">
    <source>
        <dbReference type="ARBA" id="ARBA00022729"/>
    </source>
</evidence>
<keyword evidence="7" id="KW-1185">Reference proteome</keyword>
<dbReference type="InterPro" id="IPR006059">
    <property type="entry name" value="SBP"/>
</dbReference>
<evidence type="ECO:0000256" key="4">
    <source>
        <dbReference type="ARBA" id="ARBA00022764"/>
    </source>
</evidence>
<proteinExistence type="predicted"/>
<dbReference type="SUPFAM" id="SSF53850">
    <property type="entry name" value="Periplasmic binding protein-like II"/>
    <property type="match status" value="1"/>
</dbReference>
<evidence type="ECO:0000256" key="5">
    <source>
        <dbReference type="SAM" id="SignalP"/>
    </source>
</evidence>
<dbReference type="GO" id="GO:0042597">
    <property type="term" value="C:periplasmic space"/>
    <property type="evidence" value="ECO:0007669"/>
    <property type="project" value="UniProtKB-SubCell"/>
</dbReference>
<comment type="subcellular location">
    <subcellularLocation>
        <location evidence="1">Periplasm</location>
    </subcellularLocation>
</comment>
<dbReference type="PANTHER" id="PTHR30222">
    <property type="entry name" value="SPERMIDINE/PUTRESCINE-BINDING PERIPLASMIC PROTEIN"/>
    <property type="match status" value="1"/>
</dbReference>
<evidence type="ECO:0000313" key="7">
    <source>
        <dbReference type="Proteomes" id="UP000326202"/>
    </source>
</evidence>
<organism evidence="6 7">
    <name type="scientific">Hypericibacter terrae</name>
    <dbReference type="NCBI Taxonomy" id="2602015"/>
    <lineage>
        <taxon>Bacteria</taxon>
        <taxon>Pseudomonadati</taxon>
        <taxon>Pseudomonadota</taxon>
        <taxon>Alphaproteobacteria</taxon>
        <taxon>Rhodospirillales</taxon>
        <taxon>Dongiaceae</taxon>
        <taxon>Hypericibacter</taxon>
    </lineage>
</organism>
<sequence>MLNKWLKRIGLVMLVAATAMMAQAAHAKELRILAWQGYADDDWVKEFEKQTGADVSVVFIGTDDEIWAKIKGSEGKDFDLFAVNTAQLQRYIDAGLTTPYDLSKIPNLKEALPRFRDLTQVNGVMRDGKVYAIPLCFDSIGLIYDTDKVKPAPTSMEVLWDPKYKGKVLAYDNGEHNFSFTALTLGIQDPFHLTPEQMEQVKAKLIELKKNVLSFYTTADEALQIYQNNDVALIWANYGQQQVKAMTDAGAHVAYVNASEGALAWLDTWAMTSGVQDKDLAEQWVNFVLQKKIGQQLSERTGFGNTVVPAPSAGEKDKLVWLQLVEDPLKRSDMWNEIKAAP</sequence>
<name>A0A5J6MHU9_9PROT</name>
<dbReference type="Pfam" id="PF13416">
    <property type="entry name" value="SBP_bac_8"/>
    <property type="match status" value="1"/>
</dbReference>